<dbReference type="Proteomes" id="UP000254764">
    <property type="component" value="Unassembled WGS sequence"/>
</dbReference>
<organism evidence="2 3">
    <name type="scientific">Ciceribacter selenitireducens ATCC BAA-1503</name>
    <dbReference type="NCBI Taxonomy" id="1336235"/>
    <lineage>
        <taxon>Bacteria</taxon>
        <taxon>Pseudomonadati</taxon>
        <taxon>Pseudomonadota</taxon>
        <taxon>Alphaproteobacteria</taxon>
        <taxon>Hyphomicrobiales</taxon>
        <taxon>Rhizobiaceae</taxon>
        <taxon>Ciceribacter</taxon>
    </lineage>
</organism>
<dbReference type="InterPro" id="IPR002145">
    <property type="entry name" value="CopG"/>
</dbReference>
<dbReference type="GO" id="GO:0006355">
    <property type="term" value="P:regulation of DNA-templated transcription"/>
    <property type="evidence" value="ECO:0007669"/>
    <property type="project" value="InterPro"/>
</dbReference>
<keyword evidence="3" id="KW-1185">Reference proteome</keyword>
<reference evidence="3" key="1">
    <citation type="submission" date="2018-07" db="EMBL/GenBank/DDBJ databases">
        <authorList>
            <person name="Peiro R."/>
            <person name="Begona"/>
            <person name="Cbmso G."/>
            <person name="Lopez M."/>
            <person name="Gonzalez S."/>
        </authorList>
    </citation>
    <scope>NUCLEOTIDE SEQUENCE [LARGE SCALE GENOMIC DNA]</scope>
</reference>
<dbReference type="AlphaFoldDB" id="A0A376AKV5"/>
<name>A0A376AKV5_9HYPH</name>
<accession>A0A376AKV5</accession>
<dbReference type="OrthoDB" id="9806368at2"/>
<evidence type="ECO:0000313" key="3">
    <source>
        <dbReference type="Proteomes" id="UP000254764"/>
    </source>
</evidence>
<feature type="domain" description="Ribbon-helix-helix protein CopG" evidence="1">
    <location>
        <begin position="2"/>
        <end position="41"/>
    </location>
</feature>
<dbReference type="InterPro" id="IPR013321">
    <property type="entry name" value="Arc_rbn_hlx_hlx"/>
</dbReference>
<evidence type="ECO:0000259" key="1">
    <source>
        <dbReference type="Pfam" id="PF01402"/>
    </source>
</evidence>
<proteinExistence type="predicted"/>
<dbReference type="EMBL" id="UEYP01000007">
    <property type="protein sequence ID" value="SSC68452.1"/>
    <property type="molecule type" value="Genomic_DNA"/>
</dbReference>
<gene>
    <name evidence="2" type="ORF">RHIZ70_4160</name>
</gene>
<dbReference type="CDD" id="cd21631">
    <property type="entry name" value="RHH_CopG_NikR-like"/>
    <property type="match status" value="1"/>
</dbReference>
<dbReference type="Pfam" id="PF01402">
    <property type="entry name" value="RHH_1"/>
    <property type="match status" value="1"/>
</dbReference>
<protein>
    <recommendedName>
        <fullName evidence="1">Ribbon-helix-helix protein CopG domain-containing protein</fullName>
    </recommendedName>
</protein>
<dbReference type="RefSeq" id="WP_115671061.1">
    <property type="nucleotide sequence ID" value="NZ_UEYP01000007.1"/>
</dbReference>
<dbReference type="Gene3D" id="1.10.1220.10">
    <property type="entry name" value="Met repressor-like"/>
    <property type="match status" value="1"/>
</dbReference>
<evidence type="ECO:0000313" key="2">
    <source>
        <dbReference type="EMBL" id="SSC68452.1"/>
    </source>
</evidence>
<sequence length="71" mass="7951">MRTLVDIDEKALAALDQIAQRQRVSRASLIREAVGDLLAKKQRPEEQAAFGLWGEAGVDGLAYQKALREEW</sequence>